<geneLocation type="plasmid" evidence="1">
    <name>pKM77-8_1</name>
</geneLocation>
<dbReference type="AlphaFoldDB" id="A0AAT9HZH3"/>
<protein>
    <recommendedName>
        <fullName evidence="2">Large polyvalent protein associated domain-containing protein</fullName>
    </recommendedName>
</protein>
<dbReference type="EMBL" id="AP035769">
    <property type="protein sequence ID" value="BFO23050.1"/>
    <property type="molecule type" value="Genomic_DNA"/>
</dbReference>
<sequence>MMRTAADETEVYRLIPRLKAFTVKGADVQPGDHLYQYKHQAGVRVGAMWCGRVPGGTEWDRYRVNFRQADFPWGYGSISPLVEYPVQRSGVYVEGWSPEDCDKRRNELFEELRRVELDGEDAELRPIFDPDRRTYSVQLWKAGELAATHGTTDNFRYSEEPLEAIDAFLSEQGITRAITDDEAFRVRAGLKYARGGMEWAAFTG</sequence>
<accession>A0AAT9HZH3</accession>
<name>A0AAT9HZH3_9ACTN</name>
<evidence type="ECO:0008006" key="2">
    <source>
        <dbReference type="Google" id="ProtNLM"/>
    </source>
</evidence>
<reference evidence="1" key="2">
    <citation type="submission" date="2024-07" db="EMBL/GenBank/DDBJ databases">
        <title>Streptomyces haneummycinica sp. nov., a new antibiotic-producing actinobacterium isolated from marine sediment.</title>
        <authorList>
            <person name="Uemura M."/>
            <person name="Hamada M."/>
            <person name="Hirano S."/>
            <person name="Kobayashi K."/>
            <person name="Ohshiro T."/>
            <person name="Kobayashi T."/>
            <person name="Terahara T."/>
        </authorList>
    </citation>
    <scope>NUCLEOTIDE SEQUENCE</scope>
    <source>
        <strain evidence="1">KM77-8</strain>
        <plasmid evidence="1">pKM77-8_1</plasmid>
    </source>
</reference>
<organism evidence="1">
    <name type="scientific">Streptomyces haneummycinicus</name>
    <dbReference type="NCBI Taxonomy" id="3074435"/>
    <lineage>
        <taxon>Bacteria</taxon>
        <taxon>Bacillati</taxon>
        <taxon>Actinomycetota</taxon>
        <taxon>Actinomycetes</taxon>
        <taxon>Kitasatosporales</taxon>
        <taxon>Streptomycetaceae</taxon>
        <taxon>Streptomyces</taxon>
    </lineage>
</organism>
<keyword evidence="1" id="KW-0614">Plasmid</keyword>
<evidence type="ECO:0000313" key="1">
    <source>
        <dbReference type="EMBL" id="BFO23050.1"/>
    </source>
</evidence>
<reference evidence="1" key="1">
    <citation type="submission" date="2024-06" db="EMBL/GenBank/DDBJ databases">
        <authorList>
            <consortium name="consrtm"/>
            <person name="Uemura M."/>
            <person name="Terahara T."/>
        </authorList>
    </citation>
    <scope>NUCLEOTIDE SEQUENCE</scope>
    <source>
        <strain evidence="1">KM77-8</strain>
        <plasmid evidence="1">pKM77-8_1</plasmid>
    </source>
</reference>
<proteinExistence type="predicted"/>
<gene>
    <name evidence="1" type="ORF">SHKM778_94380</name>
</gene>